<evidence type="ECO:0000313" key="3">
    <source>
        <dbReference type="Proteomes" id="UP001499978"/>
    </source>
</evidence>
<dbReference type="Gene3D" id="3.40.630.30">
    <property type="match status" value="1"/>
</dbReference>
<accession>A0ABN3NHR3</accession>
<keyword evidence="3" id="KW-1185">Reference proteome</keyword>
<feature type="domain" description="N-acetyltransferase" evidence="1">
    <location>
        <begin position="4"/>
        <end position="169"/>
    </location>
</feature>
<dbReference type="Pfam" id="PF13302">
    <property type="entry name" value="Acetyltransf_3"/>
    <property type="match status" value="1"/>
</dbReference>
<comment type="caution">
    <text evidence="2">The sequence shown here is derived from an EMBL/GenBank/DDBJ whole genome shotgun (WGS) entry which is preliminary data.</text>
</comment>
<proteinExistence type="predicted"/>
<dbReference type="InterPro" id="IPR000182">
    <property type="entry name" value="GNAT_dom"/>
</dbReference>
<dbReference type="SUPFAM" id="SSF55729">
    <property type="entry name" value="Acyl-CoA N-acyltransferases (Nat)"/>
    <property type="match status" value="1"/>
</dbReference>
<dbReference type="Proteomes" id="UP001499978">
    <property type="component" value="Unassembled WGS sequence"/>
</dbReference>
<protein>
    <submittedName>
        <fullName evidence="2">GNAT family protein</fullName>
    </submittedName>
</protein>
<dbReference type="PANTHER" id="PTHR43441:SF2">
    <property type="entry name" value="FAMILY ACETYLTRANSFERASE, PUTATIVE (AFU_ORTHOLOGUE AFUA_7G00850)-RELATED"/>
    <property type="match status" value="1"/>
</dbReference>
<sequence length="176" mass="20364">MHSVRLRPIAEGDLTAFETAFQRPDGAGVHQWFGYWTAHRFRDNLQKRGLLAGPENMLAIEVDGDLVGRVDWMERYWGPADTSQCWEIAVGVLPEHRGKGIGAQAQQQLLDYIFAHTRAERIQATAHPDNKPEIRCLEKAGMSLEGRIRRAQWRDGRWHDQLLFSILRQEHETNRR</sequence>
<reference evidence="2 3" key="1">
    <citation type="journal article" date="2019" name="Int. J. Syst. Evol. Microbiol.">
        <title>The Global Catalogue of Microorganisms (GCM) 10K type strain sequencing project: providing services to taxonomists for standard genome sequencing and annotation.</title>
        <authorList>
            <consortium name="The Broad Institute Genomics Platform"/>
            <consortium name="The Broad Institute Genome Sequencing Center for Infectious Disease"/>
            <person name="Wu L."/>
            <person name="Ma J."/>
        </authorList>
    </citation>
    <scope>NUCLEOTIDE SEQUENCE [LARGE SCALE GENOMIC DNA]</scope>
    <source>
        <strain evidence="2 3">JCM 3367</strain>
    </source>
</reference>
<dbReference type="PANTHER" id="PTHR43441">
    <property type="entry name" value="RIBOSOMAL-PROTEIN-SERINE ACETYLTRANSFERASE"/>
    <property type="match status" value="1"/>
</dbReference>
<dbReference type="PROSITE" id="PS51186">
    <property type="entry name" value="GNAT"/>
    <property type="match status" value="1"/>
</dbReference>
<evidence type="ECO:0000259" key="1">
    <source>
        <dbReference type="PROSITE" id="PS51186"/>
    </source>
</evidence>
<dbReference type="InterPro" id="IPR016181">
    <property type="entry name" value="Acyl_CoA_acyltransferase"/>
</dbReference>
<name>A0ABN3NHR3_9ACTN</name>
<dbReference type="RefSeq" id="WP_344171722.1">
    <property type="nucleotide sequence ID" value="NZ_BAAARY010000008.1"/>
</dbReference>
<dbReference type="InterPro" id="IPR051908">
    <property type="entry name" value="Ribosomal_N-acetyltransferase"/>
</dbReference>
<evidence type="ECO:0000313" key="2">
    <source>
        <dbReference type="EMBL" id="GAA2522588.1"/>
    </source>
</evidence>
<gene>
    <name evidence="2" type="ORF">GCM10010201_20870</name>
</gene>
<dbReference type="EMBL" id="BAAARY010000008">
    <property type="protein sequence ID" value="GAA2522588.1"/>
    <property type="molecule type" value="Genomic_DNA"/>
</dbReference>
<organism evidence="2 3">
    <name type="scientific">Pilimelia columellifera subsp. columellifera</name>
    <dbReference type="NCBI Taxonomy" id="706583"/>
    <lineage>
        <taxon>Bacteria</taxon>
        <taxon>Bacillati</taxon>
        <taxon>Actinomycetota</taxon>
        <taxon>Actinomycetes</taxon>
        <taxon>Micromonosporales</taxon>
        <taxon>Micromonosporaceae</taxon>
        <taxon>Pilimelia</taxon>
    </lineage>
</organism>
<dbReference type="CDD" id="cd04301">
    <property type="entry name" value="NAT_SF"/>
    <property type="match status" value="1"/>
</dbReference>